<keyword evidence="1" id="KW-0694">RNA-binding</keyword>
<comment type="subcellular location">
    <subcellularLocation>
        <location evidence="1">Nucleus</location>
    </subcellularLocation>
</comment>
<evidence type="ECO:0000256" key="1">
    <source>
        <dbReference type="RuleBase" id="RU365006"/>
    </source>
</evidence>
<dbReference type="CDD" id="cd16293">
    <property type="entry name" value="CPSF2-like_MBL-fold"/>
    <property type="match status" value="1"/>
</dbReference>
<organism evidence="3 4">
    <name type="scientific">Chrysochromulina tobinii</name>
    <dbReference type="NCBI Taxonomy" id="1460289"/>
    <lineage>
        <taxon>Eukaryota</taxon>
        <taxon>Haptista</taxon>
        <taxon>Haptophyta</taxon>
        <taxon>Prymnesiophyceae</taxon>
        <taxon>Prymnesiales</taxon>
        <taxon>Chrysochromulinaceae</taxon>
        <taxon>Chrysochromulina</taxon>
    </lineage>
</organism>
<sequence>MSTSGREVIFTPLAGARSDSAVCCYLLELEGCTLLLDCGWGADFNPEELASLAEAAPRVDAVLLSHADLAHVGALPYARARLGLRAPVYATIPVVKMAQMTLYDAHASAARHRNPMATAEDAMLFSLDDVHVALGAATELVFAQLTQLPGGVTISPHAAGHTIGGCVWRIAVGAEDILYAPEYNHQRERHLPAGSIEKIFLDKPSLLIAPARNALVAAEKAAAKSLTDYVTAALARGGDVMLPSDAAGRSLELVAVLEAHWRLHRELRGVPVVLLQAQAFNTIEFAKSEIEWMGDEAL</sequence>
<protein>
    <recommendedName>
        <fullName evidence="1">Cleavage and polyadenylation specificity factor subunit 2</fullName>
    </recommendedName>
    <alternativeName>
        <fullName evidence="1">Cleavage and polyadenylation specificity factor 100 kDa subunit</fullName>
    </alternativeName>
</protein>
<dbReference type="InterPro" id="IPR001279">
    <property type="entry name" value="Metallo-B-lactamas"/>
</dbReference>
<feature type="domain" description="Metallo-beta-lactamase" evidence="2">
    <location>
        <begin position="21"/>
        <end position="212"/>
    </location>
</feature>
<dbReference type="GO" id="GO:0003723">
    <property type="term" value="F:RNA binding"/>
    <property type="evidence" value="ECO:0007669"/>
    <property type="project" value="UniProtKB-KW"/>
</dbReference>
<evidence type="ECO:0000313" key="3">
    <source>
        <dbReference type="EMBL" id="KOO27454.1"/>
    </source>
</evidence>
<keyword evidence="4" id="KW-1185">Reference proteome</keyword>
<proteinExistence type="inferred from homology"/>
<dbReference type="Pfam" id="PF16661">
    <property type="entry name" value="Lactamase_B_6"/>
    <property type="match status" value="1"/>
</dbReference>
<dbReference type="SMART" id="SM00849">
    <property type="entry name" value="Lactamase_B"/>
    <property type="match status" value="1"/>
</dbReference>
<dbReference type="InterPro" id="IPR035639">
    <property type="entry name" value="CPSF2_MBL"/>
</dbReference>
<keyword evidence="1" id="KW-0507">mRNA processing</keyword>
<comment type="similarity">
    <text evidence="1">Belongs to the metallo-beta-lactamase superfamily. RNA-metabolizing metallo-beta-lactamase-like family. CPSF2/YSH1 subfamily.</text>
</comment>
<dbReference type="InterPro" id="IPR027075">
    <property type="entry name" value="CPSF2"/>
</dbReference>
<dbReference type="InterPro" id="IPR036866">
    <property type="entry name" value="RibonucZ/Hydroxyglut_hydro"/>
</dbReference>
<dbReference type="Gene3D" id="3.60.15.10">
    <property type="entry name" value="Ribonuclease Z/Hydroxyacylglutathione hydrolase-like"/>
    <property type="match status" value="1"/>
</dbReference>
<gene>
    <name evidence="3" type="ORF">Ctob_010395</name>
</gene>
<dbReference type="PANTHER" id="PTHR45922:SF1">
    <property type="entry name" value="CLEAVAGE AND POLYADENYLATION SPECIFICITY FACTOR SUBUNIT 2"/>
    <property type="match status" value="1"/>
</dbReference>
<dbReference type="OrthoDB" id="64353at2759"/>
<reference evidence="4" key="1">
    <citation type="journal article" date="2015" name="PLoS Genet.">
        <title>Genome Sequence and Transcriptome Analyses of Chrysochromulina tobin: Metabolic Tools for Enhanced Algal Fitness in the Prominent Order Prymnesiales (Haptophyceae).</title>
        <authorList>
            <person name="Hovde B.T."/>
            <person name="Deodato C.R."/>
            <person name="Hunsperger H.M."/>
            <person name="Ryken S.A."/>
            <person name="Yost W."/>
            <person name="Jha R.K."/>
            <person name="Patterson J."/>
            <person name="Monnat R.J. Jr."/>
            <person name="Barlow S.B."/>
            <person name="Starkenburg S.R."/>
            <person name="Cattolico R.A."/>
        </authorList>
    </citation>
    <scope>NUCLEOTIDE SEQUENCE</scope>
    <source>
        <strain evidence="4">CCMP291</strain>
    </source>
</reference>
<dbReference type="AlphaFoldDB" id="A0A0M0JLM0"/>
<accession>A0A0M0JLM0</accession>
<dbReference type="SUPFAM" id="SSF56281">
    <property type="entry name" value="Metallo-hydrolase/oxidoreductase"/>
    <property type="match status" value="1"/>
</dbReference>
<keyword evidence="1" id="KW-0539">Nucleus</keyword>
<dbReference type="PANTHER" id="PTHR45922">
    <property type="entry name" value="CLEAVAGE AND POLYADENYLATION SPECIFICITY FACTOR SUBUNIT 2"/>
    <property type="match status" value="1"/>
</dbReference>
<evidence type="ECO:0000313" key="4">
    <source>
        <dbReference type="Proteomes" id="UP000037460"/>
    </source>
</evidence>
<name>A0A0M0JLM0_9EUKA</name>
<dbReference type="GO" id="GO:0006398">
    <property type="term" value="P:mRNA 3'-end processing by stem-loop binding and cleavage"/>
    <property type="evidence" value="ECO:0007669"/>
    <property type="project" value="InterPro"/>
</dbReference>
<comment type="caution">
    <text evidence="3">The sequence shown here is derived from an EMBL/GenBank/DDBJ whole genome shotgun (WGS) entry which is preliminary data.</text>
</comment>
<dbReference type="GO" id="GO:0005847">
    <property type="term" value="C:mRNA cleavage and polyadenylation specificity factor complex"/>
    <property type="evidence" value="ECO:0007669"/>
    <property type="project" value="InterPro"/>
</dbReference>
<dbReference type="Proteomes" id="UP000037460">
    <property type="component" value="Unassembled WGS sequence"/>
</dbReference>
<evidence type="ECO:0000259" key="2">
    <source>
        <dbReference type="SMART" id="SM00849"/>
    </source>
</evidence>
<dbReference type="EMBL" id="JWZX01002712">
    <property type="protein sequence ID" value="KOO27454.1"/>
    <property type="molecule type" value="Genomic_DNA"/>
</dbReference>